<keyword evidence="6 7" id="KW-0472">Membrane</keyword>
<keyword evidence="3" id="KW-1003">Cell membrane</keyword>
<evidence type="ECO:0000313" key="9">
    <source>
        <dbReference type="Proteomes" id="UP000510822"/>
    </source>
</evidence>
<reference evidence="8 9" key="1">
    <citation type="journal article" date="2016" name="Int. J. Syst. Evol. Microbiol.">
        <title>Chitinibacter fontanus sp. nov., isolated from a spring.</title>
        <authorList>
            <person name="Sheu S.Y."/>
            <person name="Li Y.S."/>
            <person name="Young C.C."/>
            <person name="Chen W.M."/>
        </authorList>
    </citation>
    <scope>NUCLEOTIDE SEQUENCE [LARGE SCALE GENOMIC DNA]</scope>
    <source>
        <strain evidence="8 9">STM-7</strain>
    </source>
</reference>
<evidence type="ECO:0000313" key="8">
    <source>
        <dbReference type="EMBL" id="QLI82444.1"/>
    </source>
</evidence>
<dbReference type="AlphaFoldDB" id="A0A7D5ZG28"/>
<comment type="subcellular location">
    <subcellularLocation>
        <location evidence="1">Cell membrane</location>
        <topology evidence="1">Multi-pass membrane protein</topology>
    </subcellularLocation>
</comment>
<feature type="transmembrane region" description="Helical" evidence="7">
    <location>
        <begin position="12"/>
        <end position="33"/>
    </location>
</feature>
<proteinExistence type="inferred from homology"/>
<evidence type="ECO:0000256" key="7">
    <source>
        <dbReference type="SAM" id="Phobius"/>
    </source>
</evidence>
<dbReference type="KEGG" id="cfon:HZU75_13420"/>
<evidence type="ECO:0000256" key="2">
    <source>
        <dbReference type="ARBA" id="ARBA00005779"/>
    </source>
</evidence>
<dbReference type="Pfam" id="PF03994">
    <property type="entry name" value="DUF350"/>
    <property type="match status" value="1"/>
</dbReference>
<keyword evidence="9" id="KW-1185">Reference proteome</keyword>
<protein>
    <submittedName>
        <fullName evidence="8">DUF350 domain-containing protein</fullName>
    </submittedName>
</protein>
<sequence length="133" mass="14025">MLDSYLPPLIGYLSYLASGIAMLVVFAMLYSKITPYDELKLIREGNVAAALSFGGALIGFSFALASSAWHLNQLEFFLIWGALAGLMQILAYAFTVKCIKGMPMQIAENNVAVGVLAGGISLAVGVINAGCLS</sequence>
<dbReference type="Proteomes" id="UP000510822">
    <property type="component" value="Chromosome"/>
</dbReference>
<evidence type="ECO:0000256" key="3">
    <source>
        <dbReference type="ARBA" id="ARBA00022475"/>
    </source>
</evidence>
<dbReference type="PANTHER" id="PTHR40043:SF1">
    <property type="entry name" value="UPF0719 INNER MEMBRANE PROTEIN YJFL"/>
    <property type="match status" value="1"/>
</dbReference>
<comment type="similarity">
    <text evidence="2">Belongs to the UPF0719 family.</text>
</comment>
<dbReference type="PANTHER" id="PTHR40043">
    <property type="entry name" value="UPF0719 INNER MEMBRANE PROTEIN YJFL"/>
    <property type="match status" value="1"/>
</dbReference>
<feature type="transmembrane region" description="Helical" evidence="7">
    <location>
        <begin position="77"/>
        <end position="99"/>
    </location>
</feature>
<gene>
    <name evidence="8" type="ORF">HZU75_13420</name>
</gene>
<feature type="transmembrane region" description="Helical" evidence="7">
    <location>
        <begin position="45"/>
        <end position="65"/>
    </location>
</feature>
<dbReference type="InterPro" id="IPR007140">
    <property type="entry name" value="DUF350"/>
</dbReference>
<feature type="transmembrane region" description="Helical" evidence="7">
    <location>
        <begin position="111"/>
        <end position="130"/>
    </location>
</feature>
<name>A0A7D5ZG28_9NEIS</name>
<evidence type="ECO:0000256" key="4">
    <source>
        <dbReference type="ARBA" id="ARBA00022692"/>
    </source>
</evidence>
<keyword evidence="4 7" id="KW-0812">Transmembrane</keyword>
<keyword evidence="5 7" id="KW-1133">Transmembrane helix</keyword>
<dbReference type="GO" id="GO:0005886">
    <property type="term" value="C:plasma membrane"/>
    <property type="evidence" value="ECO:0007669"/>
    <property type="project" value="UniProtKB-SubCell"/>
</dbReference>
<evidence type="ECO:0000256" key="5">
    <source>
        <dbReference type="ARBA" id="ARBA00022989"/>
    </source>
</evidence>
<evidence type="ECO:0000256" key="1">
    <source>
        <dbReference type="ARBA" id="ARBA00004651"/>
    </source>
</evidence>
<dbReference type="EMBL" id="CP058952">
    <property type="protein sequence ID" value="QLI82444.1"/>
    <property type="molecule type" value="Genomic_DNA"/>
</dbReference>
<organism evidence="8 9">
    <name type="scientific">Chitinibacter fontanus</name>
    <dbReference type="NCBI Taxonomy" id="1737446"/>
    <lineage>
        <taxon>Bacteria</taxon>
        <taxon>Pseudomonadati</taxon>
        <taxon>Pseudomonadota</taxon>
        <taxon>Betaproteobacteria</taxon>
        <taxon>Neisseriales</taxon>
        <taxon>Chitinibacteraceae</taxon>
        <taxon>Chitinibacter</taxon>
    </lineage>
</organism>
<accession>A0A7D5ZG28</accession>
<dbReference type="RefSeq" id="WP_180306524.1">
    <property type="nucleotide sequence ID" value="NZ_CP058952.1"/>
</dbReference>
<evidence type="ECO:0000256" key="6">
    <source>
        <dbReference type="ARBA" id="ARBA00023136"/>
    </source>
</evidence>